<dbReference type="AlphaFoldDB" id="A0A8X6IES1"/>
<comment type="caution">
    <text evidence="1">The sequence shown here is derived from an EMBL/GenBank/DDBJ whole genome shotgun (WGS) entry which is preliminary data.</text>
</comment>
<evidence type="ECO:0000313" key="2">
    <source>
        <dbReference type="Proteomes" id="UP000886998"/>
    </source>
</evidence>
<dbReference type="SUPFAM" id="SSF50630">
    <property type="entry name" value="Acid proteases"/>
    <property type="match status" value="1"/>
</dbReference>
<dbReference type="EMBL" id="BMAV01025618">
    <property type="protein sequence ID" value="GFS42980.1"/>
    <property type="molecule type" value="Genomic_DNA"/>
</dbReference>
<keyword evidence="2" id="KW-1185">Reference proteome</keyword>
<proteinExistence type="predicted"/>
<dbReference type="Gene3D" id="2.40.70.10">
    <property type="entry name" value="Acid Proteases"/>
    <property type="match status" value="1"/>
</dbReference>
<evidence type="ECO:0000313" key="1">
    <source>
        <dbReference type="EMBL" id="GFS42980.1"/>
    </source>
</evidence>
<gene>
    <name evidence="1" type="primary">Tf2-1_1</name>
    <name evidence="1" type="ORF">TNIN_267231</name>
</gene>
<dbReference type="InterPro" id="IPR021109">
    <property type="entry name" value="Peptidase_aspartic_dom_sf"/>
</dbReference>
<reference evidence="1" key="1">
    <citation type="submission" date="2020-08" db="EMBL/GenBank/DDBJ databases">
        <title>Multicomponent nature underlies the extraordinary mechanical properties of spider dragline silk.</title>
        <authorList>
            <person name="Kono N."/>
            <person name="Nakamura H."/>
            <person name="Mori M."/>
            <person name="Yoshida Y."/>
            <person name="Ohtoshi R."/>
            <person name="Malay A.D."/>
            <person name="Moran D.A.P."/>
            <person name="Tomita M."/>
            <person name="Numata K."/>
            <person name="Arakawa K."/>
        </authorList>
    </citation>
    <scope>NUCLEOTIDE SEQUENCE</scope>
</reference>
<organism evidence="1 2">
    <name type="scientific">Trichonephila inaurata madagascariensis</name>
    <dbReference type="NCBI Taxonomy" id="2747483"/>
    <lineage>
        <taxon>Eukaryota</taxon>
        <taxon>Metazoa</taxon>
        <taxon>Ecdysozoa</taxon>
        <taxon>Arthropoda</taxon>
        <taxon>Chelicerata</taxon>
        <taxon>Arachnida</taxon>
        <taxon>Araneae</taxon>
        <taxon>Araneomorphae</taxon>
        <taxon>Entelegynae</taxon>
        <taxon>Araneoidea</taxon>
        <taxon>Nephilidae</taxon>
        <taxon>Trichonephila</taxon>
        <taxon>Trichonephila inaurata</taxon>
    </lineage>
</organism>
<accession>A0A8X6IES1</accession>
<name>A0A8X6IES1_9ARAC</name>
<sequence length="111" mass="12549">MSKKQFLVDTGSDFCVFPCSFLSPRKPDPNLHLKAAINSTIKTYGFLTLPLDLGLRRHFSWRFVIADVPLPITGSEFLAQFGLLLDCKHKLLLDIITSLSVREDNLRVILC</sequence>
<protein>
    <submittedName>
        <fullName evidence="1">Retrotransposable element Tf2 155 kDa protein type 1</fullName>
    </submittedName>
</protein>
<dbReference type="OrthoDB" id="6500668at2759"/>
<dbReference type="Proteomes" id="UP000886998">
    <property type="component" value="Unassembled WGS sequence"/>
</dbReference>